<sequence length="175" mass="20737">MSITKYRMFGAWAFEKEEAWLNEMSKKGYQLTDVKFLKYIFEEKEEAHYIYRIQMLENNQTREDREDYIGFVEETGAEYVASYFNWVYFRKVYDDKGFELFSDIDSRIKHLNQNILILGLLGLINVINGFNILHRNLALNITAGLCLGVGTLLLFASGRIYLRRHALEKEREVHE</sequence>
<protein>
    <recommendedName>
        <fullName evidence="4">DUF2812 domain-containing protein</fullName>
    </recommendedName>
</protein>
<keyword evidence="1" id="KW-1133">Transmembrane helix</keyword>
<keyword evidence="1" id="KW-0472">Membrane</keyword>
<evidence type="ECO:0008006" key="4">
    <source>
        <dbReference type="Google" id="ProtNLM"/>
    </source>
</evidence>
<reference evidence="2 3" key="1">
    <citation type="submission" date="2015-10" db="EMBL/GenBank/DDBJ databases">
        <title>Erysipelothrix larvae sp. LV19 isolated from the larval gut of the rhinoceros beetle, Trypoxylus dichotomus.</title>
        <authorList>
            <person name="Lim S."/>
            <person name="Kim B.-C."/>
        </authorList>
    </citation>
    <scope>NUCLEOTIDE SEQUENCE [LARGE SCALE GENOMIC DNA]</scope>
    <source>
        <strain evidence="2 3">LV19</strain>
    </source>
</reference>
<dbReference type="KEGG" id="erl:AOC36_00530"/>
<dbReference type="AlphaFoldDB" id="A0A0X8GY23"/>
<dbReference type="InterPro" id="IPR021359">
    <property type="entry name" value="DUF2812"/>
</dbReference>
<gene>
    <name evidence="2" type="ORF">AOC36_00530</name>
</gene>
<evidence type="ECO:0000256" key="1">
    <source>
        <dbReference type="SAM" id="Phobius"/>
    </source>
</evidence>
<organism evidence="2 3">
    <name type="scientific">Erysipelothrix larvae</name>
    <dbReference type="NCBI Taxonomy" id="1514105"/>
    <lineage>
        <taxon>Bacteria</taxon>
        <taxon>Bacillati</taxon>
        <taxon>Bacillota</taxon>
        <taxon>Erysipelotrichia</taxon>
        <taxon>Erysipelotrichales</taxon>
        <taxon>Erysipelotrichaceae</taxon>
        <taxon>Erysipelothrix</taxon>
    </lineage>
</organism>
<dbReference type="Pfam" id="PF11193">
    <property type="entry name" value="DUF2812"/>
    <property type="match status" value="1"/>
</dbReference>
<feature type="transmembrane region" description="Helical" evidence="1">
    <location>
        <begin position="139"/>
        <end position="162"/>
    </location>
</feature>
<dbReference type="EMBL" id="CP013213">
    <property type="protein sequence ID" value="AMC92531.1"/>
    <property type="molecule type" value="Genomic_DNA"/>
</dbReference>
<name>A0A0X8GY23_9FIRM</name>
<dbReference type="RefSeq" id="WP_067629882.1">
    <property type="nucleotide sequence ID" value="NZ_CP013213.1"/>
</dbReference>
<keyword evidence="1" id="KW-0812">Transmembrane</keyword>
<evidence type="ECO:0000313" key="3">
    <source>
        <dbReference type="Proteomes" id="UP000063781"/>
    </source>
</evidence>
<dbReference type="STRING" id="1514105.AOC36_00530"/>
<evidence type="ECO:0000313" key="2">
    <source>
        <dbReference type="EMBL" id="AMC92531.1"/>
    </source>
</evidence>
<keyword evidence="3" id="KW-1185">Reference proteome</keyword>
<feature type="transmembrane region" description="Helical" evidence="1">
    <location>
        <begin position="115"/>
        <end position="133"/>
    </location>
</feature>
<proteinExistence type="predicted"/>
<accession>A0A0X8GY23</accession>
<dbReference type="Proteomes" id="UP000063781">
    <property type="component" value="Chromosome"/>
</dbReference>
<dbReference type="OrthoDB" id="8757095at2"/>